<dbReference type="PANTHER" id="PTHR46472">
    <property type="entry name" value="NUCLEOREDOXIN"/>
    <property type="match status" value="1"/>
</dbReference>
<organism evidence="2">
    <name type="scientific">Phaeodactylum tricornutum</name>
    <name type="common">Diatom</name>
    <dbReference type="NCBI Taxonomy" id="2850"/>
    <lineage>
        <taxon>Eukaryota</taxon>
        <taxon>Sar</taxon>
        <taxon>Stramenopiles</taxon>
        <taxon>Ochrophyta</taxon>
        <taxon>Bacillariophyta</taxon>
        <taxon>Bacillariophyceae</taxon>
        <taxon>Bacillariophycidae</taxon>
        <taxon>Naviculales</taxon>
        <taxon>Phaeodactylaceae</taxon>
        <taxon>Phaeodactylum</taxon>
    </lineage>
</organism>
<dbReference type="GO" id="GO:0030178">
    <property type="term" value="P:negative regulation of Wnt signaling pathway"/>
    <property type="evidence" value="ECO:0007669"/>
    <property type="project" value="TreeGrafter"/>
</dbReference>
<dbReference type="InterPro" id="IPR012336">
    <property type="entry name" value="Thioredoxin-like_fold"/>
</dbReference>
<protein>
    <recommendedName>
        <fullName evidence="1">Thioredoxin domain-containing protein</fullName>
    </recommendedName>
</protein>
<dbReference type="Pfam" id="PF13905">
    <property type="entry name" value="Thioredoxin_8"/>
    <property type="match status" value="1"/>
</dbReference>
<dbReference type="GO" id="GO:0005634">
    <property type="term" value="C:nucleus"/>
    <property type="evidence" value="ECO:0007669"/>
    <property type="project" value="TreeGrafter"/>
</dbReference>
<dbReference type="SUPFAM" id="SSF52833">
    <property type="entry name" value="Thioredoxin-like"/>
    <property type="match status" value="1"/>
</dbReference>
<gene>
    <name evidence="2" type="ORF">PTTT1_LOCUS49640</name>
</gene>
<accession>A0A8J9TML6</accession>
<name>A0A8J9TML6_PHATR</name>
<feature type="domain" description="Thioredoxin" evidence="1">
    <location>
        <begin position="4"/>
        <end position="176"/>
    </location>
</feature>
<evidence type="ECO:0000313" key="2">
    <source>
        <dbReference type="EMBL" id="CAG9292837.1"/>
    </source>
</evidence>
<proteinExistence type="predicted"/>
<dbReference type="EMBL" id="OU594948">
    <property type="protein sequence ID" value="CAG9292837.1"/>
    <property type="molecule type" value="Genomic_DNA"/>
</dbReference>
<dbReference type="InterPro" id="IPR036249">
    <property type="entry name" value="Thioredoxin-like_sf"/>
</dbReference>
<dbReference type="Proteomes" id="UP000836788">
    <property type="component" value="Chromosome 7"/>
</dbReference>
<dbReference type="GO" id="GO:0004791">
    <property type="term" value="F:thioredoxin-disulfide reductase (NADPH) activity"/>
    <property type="evidence" value="ECO:0007669"/>
    <property type="project" value="TreeGrafter"/>
</dbReference>
<dbReference type="GO" id="GO:0031397">
    <property type="term" value="P:negative regulation of protein ubiquitination"/>
    <property type="evidence" value="ECO:0007669"/>
    <property type="project" value="TreeGrafter"/>
</dbReference>
<dbReference type="Gene3D" id="3.40.30.10">
    <property type="entry name" value="Glutaredoxin"/>
    <property type="match status" value="1"/>
</dbReference>
<reference evidence="2" key="1">
    <citation type="submission" date="2022-02" db="EMBL/GenBank/DDBJ databases">
        <authorList>
            <person name="Giguere J D."/>
        </authorList>
    </citation>
    <scope>NUCLEOTIDE SEQUENCE</scope>
    <source>
        <strain evidence="2">CCAP 1055/1</strain>
    </source>
</reference>
<evidence type="ECO:0000259" key="1">
    <source>
        <dbReference type="PROSITE" id="PS51352"/>
    </source>
</evidence>
<dbReference type="AlphaFoldDB" id="A0A8J9TML6"/>
<dbReference type="InterPro" id="IPR013766">
    <property type="entry name" value="Thioredoxin_domain"/>
</dbReference>
<sequence>MDLLLFTTTAASYVWYAQTYERARSQVHEKDMTNEASKKTVSQAPVLALFFSAGWCPDCVAFLPLIEAFAQSQPENLVRVVYVSSDESEAAMEAFKPKNFAFVPFDNTQERSNMKRHYGACARKEMADLEITAEQRKHGIPAVILIEAQTGKILHESGAEDLETMTVENAFAKWKGKLPQT</sequence>
<dbReference type="PROSITE" id="PS51352">
    <property type="entry name" value="THIOREDOXIN_2"/>
    <property type="match status" value="1"/>
</dbReference>
<dbReference type="PANTHER" id="PTHR46472:SF1">
    <property type="entry name" value="NUCLEOREDOXIN"/>
    <property type="match status" value="1"/>
</dbReference>